<keyword evidence="2" id="KW-0732">Signal</keyword>
<sequence>MPARWALCLAAGTAVTLLAGCGGGGSGSSDCSTLDPSRNPNLPGCVVPPVTPVVPVTPASATLALSLKDGAGKATTSVSPGNSATVQAVVKDGKGAVLSGVLLTLNSSDKSASFTPGAASALTDANGVASIVIAAGSQSGAFALTASATVNGSVLTSNINYTVVYPTLTMGGVGVVPATLSAGGTAGLSVTVMNGAAVYAPVQSVVFSSPCASAGKAAISSPVNTVNGVASTSYIDKGCGAPDVITASTVFNATTLSQTGTLTVQTAAAGQIGFVSALPQNIALKGTGGAGRQESSIVTFKVLDRNGNPVSGKVVNFSLNTTAGGLSINPAQSTSGADGSVSTTVASGTVNTPIRVTATLQGTSLSTVSDQLVVSTGVPEQDSFTLSTSMFNTEGGDFAGCTAPTGATITARLGDHFHNPVPDGTAVSFTAEGGTVDASCLTGLVNTTLTDGTVITQKGIPGSCSVRFCPGNPRPLDGRVTILAYALGEESFADTNGNNLFENDETYVDLGEPFRNDRAILGSNANFKDDTYSTGNAVRADGEPTIDSNGNGKWDATGDKEYNGVLRAASSVNTTAANTVHIRQALVQVLSGSTARFTPLGAATIDLDKCVDGTVFENKVHTFQLAIRDDNDTVFVINGKDVTKRAFDLPGNPLPAGTTISFSASNGSIVSGASFVVPSMDSASSANWIYPVQMISDVTQIGTACQPNSVRNGLLTVTVRTPNGILTSTSYAVSD</sequence>
<dbReference type="Proteomes" id="UP000218437">
    <property type="component" value="Chromosome"/>
</dbReference>
<dbReference type="Pfam" id="PF02369">
    <property type="entry name" value="Big_1"/>
    <property type="match status" value="1"/>
</dbReference>
<dbReference type="SUPFAM" id="SSF49373">
    <property type="entry name" value="Invasin/intimin cell-adhesion fragments"/>
    <property type="match status" value="2"/>
</dbReference>
<dbReference type="Gene3D" id="2.60.40.10">
    <property type="entry name" value="Immunoglobulins"/>
    <property type="match status" value="3"/>
</dbReference>
<dbReference type="EMBL" id="CP023422">
    <property type="protein sequence ID" value="ATD60533.1"/>
    <property type="molecule type" value="Genomic_DNA"/>
</dbReference>
<accession>A0A290WUJ6</accession>
<evidence type="ECO:0000256" key="2">
    <source>
        <dbReference type="SAM" id="SignalP"/>
    </source>
</evidence>
<keyword evidence="5" id="KW-1185">Reference proteome</keyword>
<comment type="similarity">
    <text evidence="1">Belongs to the intimin/invasin family.</text>
</comment>
<evidence type="ECO:0000259" key="3">
    <source>
        <dbReference type="PROSITE" id="PS51127"/>
    </source>
</evidence>
<dbReference type="InterPro" id="IPR013783">
    <property type="entry name" value="Ig-like_fold"/>
</dbReference>
<protein>
    <recommendedName>
        <fullName evidence="3">Big-1 domain-containing protein</fullName>
    </recommendedName>
</protein>
<reference evidence="4 5" key="1">
    <citation type="submission" date="2017-09" db="EMBL/GenBank/DDBJ databases">
        <title>Complete genome sequence of Janthinobacterium svalbardensis PAMC 27463.</title>
        <authorList>
            <person name="Cho Y.-J."/>
            <person name="Cho A."/>
            <person name="Kim O.-S."/>
            <person name="Lee J.-I."/>
        </authorList>
    </citation>
    <scope>NUCLEOTIDE SEQUENCE [LARGE SCALE GENOMIC DNA]</scope>
    <source>
        <strain evidence="4 5">PAMC 27463</strain>
    </source>
</reference>
<proteinExistence type="inferred from homology"/>
<dbReference type="KEGG" id="jsv:CNX70_10370"/>
<dbReference type="PROSITE" id="PS51257">
    <property type="entry name" value="PROKAR_LIPOPROTEIN"/>
    <property type="match status" value="1"/>
</dbReference>
<feature type="chain" id="PRO_5013239533" description="Big-1 domain-containing protein" evidence="2">
    <location>
        <begin position="20"/>
        <end position="735"/>
    </location>
</feature>
<dbReference type="PROSITE" id="PS51127">
    <property type="entry name" value="BIG1"/>
    <property type="match status" value="1"/>
</dbReference>
<gene>
    <name evidence="4" type="ORF">CNX70_10370</name>
</gene>
<feature type="signal peptide" evidence="2">
    <location>
        <begin position="1"/>
        <end position="19"/>
    </location>
</feature>
<organism evidence="4 5">
    <name type="scientific">Janthinobacterium svalbardensis</name>
    <dbReference type="NCBI Taxonomy" id="368607"/>
    <lineage>
        <taxon>Bacteria</taxon>
        <taxon>Pseudomonadati</taxon>
        <taxon>Pseudomonadota</taxon>
        <taxon>Betaproteobacteria</taxon>
        <taxon>Burkholderiales</taxon>
        <taxon>Oxalobacteraceae</taxon>
        <taxon>Janthinobacterium</taxon>
    </lineage>
</organism>
<dbReference type="InterPro" id="IPR003344">
    <property type="entry name" value="Big_1_dom"/>
</dbReference>
<dbReference type="InterPro" id="IPR008964">
    <property type="entry name" value="Invasin/intimin_cell_adhesion"/>
</dbReference>
<evidence type="ECO:0000313" key="5">
    <source>
        <dbReference type="Proteomes" id="UP000218437"/>
    </source>
</evidence>
<dbReference type="AlphaFoldDB" id="A0A290WUJ6"/>
<evidence type="ECO:0000256" key="1">
    <source>
        <dbReference type="ARBA" id="ARBA00010116"/>
    </source>
</evidence>
<feature type="domain" description="Big-1" evidence="3">
    <location>
        <begin position="60"/>
        <end position="162"/>
    </location>
</feature>
<name>A0A290WUJ6_9BURK</name>
<evidence type="ECO:0000313" key="4">
    <source>
        <dbReference type="EMBL" id="ATD60533.1"/>
    </source>
</evidence>